<feature type="compositionally biased region" description="Polar residues" evidence="1">
    <location>
        <begin position="46"/>
        <end position="62"/>
    </location>
</feature>
<proteinExistence type="predicted"/>
<comment type="caution">
    <text evidence="2">The sequence shown here is derived from an EMBL/GenBank/DDBJ whole genome shotgun (WGS) entry which is preliminary data.</text>
</comment>
<evidence type="ECO:0008006" key="4">
    <source>
        <dbReference type="Google" id="ProtNLM"/>
    </source>
</evidence>
<accession>A0AAW2DIR2</accession>
<name>A0AAW2DIR2_9ROSI</name>
<feature type="region of interest" description="Disordered" evidence="1">
    <location>
        <begin position="356"/>
        <end position="400"/>
    </location>
</feature>
<evidence type="ECO:0000313" key="3">
    <source>
        <dbReference type="Proteomes" id="UP001459277"/>
    </source>
</evidence>
<organism evidence="2 3">
    <name type="scientific">Lithocarpus litseifolius</name>
    <dbReference type="NCBI Taxonomy" id="425828"/>
    <lineage>
        <taxon>Eukaryota</taxon>
        <taxon>Viridiplantae</taxon>
        <taxon>Streptophyta</taxon>
        <taxon>Embryophyta</taxon>
        <taxon>Tracheophyta</taxon>
        <taxon>Spermatophyta</taxon>
        <taxon>Magnoliopsida</taxon>
        <taxon>eudicotyledons</taxon>
        <taxon>Gunneridae</taxon>
        <taxon>Pentapetalae</taxon>
        <taxon>rosids</taxon>
        <taxon>fabids</taxon>
        <taxon>Fagales</taxon>
        <taxon>Fagaceae</taxon>
        <taxon>Lithocarpus</taxon>
    </lineage>
</organism>
<gene>
    <name evidence="2" type="ORF">SO802_005653</name>
</gene>
<dbReference type="EMBL" id="JAZDWU010000002">
    <property type="protein sequence ID" value="KAL0010545.1"/>
    <property type="molecule type" value="Genomic_DNA"/>
</dbReference>
<keyword evidence="3" id="KW-1185">Reference proteome</keyword>
<feature type="compositionally biased region" description="Acidic residues" evidence="1">
    <location>
        <begin position="391"/>
        <end position="400"/>
    </location>
</feature>
<sequence length="400" mass="45491">MPLVHHREARERNQRQGCQICSIFYTLGDPSVKGMARKGRRKGNGISESQDSQLQEMQSTRPSFDHNEVSEPELSQILHPSSEPQTDEGAHQASNSIIIGTNAGKKRGRGKAKGINAGDGEIEVEIYDAKAQRFKHKQPDEEVKNAFVESVKHRYSDWMFRIRNPIFQKYEKKEDRYKNEMVDKWMEGDWGETSLTNKGNRNKSKIFSTTGSVPMAKYRYEMYLETGSEPSPIDCFKKFHTKKDGKEWATNHAKTLYDKMDAIKAKAISEGTKTNDYQIFREVVGERSHGCILGMGIGIKAKDVYGLTSSGKGCSKRCREDFTKEKEDLEARLREEMDSKLAKVVEKLEEKFAQKLQSMGITQQSNIDPASTDGTSRDEEDNSNNSIEVENNLEDDSEEE</sequence>
<evidence type="ECO:0000313" key="2">
    <source>
        <dbReference type="EMBL" id="KAL0010545.1"/>
    </source>
</evidence>
<feature type="region of interest" description="Disordered" evidence="1">
    <location>
        <begin position="32"/>
        <end position="94"/>
    </location>
</feature>
<protein>
    <recommendedName>
        <fullName evidence="4">Transposase, Ptta/En/Spm, plant</fullName>
    </recommendedName>
</protein>
<feature type="compositionally biased region" description="Polar residues" evidence="1">
    <location>
        <begin position="356"/>
        <end position="374"/>
    </location>
</feature>
<dbReference type="Proteomes" id="UP001459277">
    <property type="component" value="Unassembled WGS sequence"/>
</dbReference>
<reference evidence="2 3" key="1">
    <citation type="submission" date="2024-01" db="EMBL/GenBank/DDBJ databases">
        <title>A telomere-to-telomere, gap-free genome of sweet tea (Lithocarpus litseifolius).</title>
        <authorList>
            <person name="Zhou J."/>
        </authorList>
    </citation>
    <scope>NUCLEOTIDE SEQUENCE [LARGE SCALE GENOMIC DNA]</scope>
    <source>
        <strain evidence="2">Zhou-2022a</strain>
        <tissue evidence="2">Leaf</tissue>
    </source>
</reference>
<evidence type="ECO:0000256" key="1">
    <source>
        <dbReference type="SAM" id="MobiDB-lite"/>
    </source>
</evidence>
<dbReference type="AlphaFoldDB" id="A0AAW2DIR2"/>
<dbReference type="Pfam" id="PF03004">
    <property type="entry name" value="Transposase_24"/>
    <property type="match status" value="1"/>
</dbReference>
<dbReference type="InterPro" id="IPR004252">
    <property type="entry name" value="Probable_transposase_24"/>
</dbReference>